<gene>
    <name evidence="5" type="ORF">LKD42_09030</name>
</gene>
<evidence type="ECO:0000313" key="6">
    <source>
        <dbReference type="Proteomes" id="UP001299235"/>
    </source>
</evidence>
<dbReference type="Gene3D" id="1.10.10.60">
    <property type="entry name" value="Homeodomain-like"/>
    <property type="match status" value="2"/>
</dbReference>
<keyword evidence="2" id="KW-0238">DNA-binding</keyword>
<sequence>MKKVSQISFYTGSREELLPGFTSKFPYISSCSDITKHPGHFCPWHWHPAMELFYLKQGSLEYNTPGSRILLAEGCGGLINSNVPHMTRPGPDFASSTQLLHLFDPSFISGVHGSLIDEKYVTPLTIASQIEIIPLYPDHPEHKQVLSAIRDSFLISENTPGYELKLRSALSDIWFQIFELALPLMQTKDRFDKRNKRLRLMMVYIHEHYAEKISVKDIAGTAFASERECFRLFHDCLHMSPAEYIKNYRLQAACDMLANTREHITFISQSCGFGSSSYMGKIFRESMGCTPNEYRTKLRG</sequence>
<dbReference type="InterPro" id="IPR011051">
    <property type="entry name" value="RmlC_Cupin_sf"/>
</dbReference>
<evidence type="ECO:0000256" key="1">
    <source>
        <dbReference type="ARBA" id="ARBA00023015"/>
    </source>
</evidence>
<dbReference type="InterPro" id="IPR014710">
    <property type="entry name" value="RmlC-like_jellyroll"/>
</dbReference>
<evidence type="ECO:0000256" key="3">
    <source>
        <dbReference type="ARBA" id="ARBA00023163"/>
    </source>
</evidence>
<dbReference type="PANTHER" id="PTHR43280">
    <property type="entry name" value="ARAC-FAMILY TRANSCRIPTIONAL REGULATOR"/>
    <property type="match status" value="1"/>
</dbReference>
<keyword evidence="3" id="KW-0804">Transcription</keyword>
<accession>A0ABS8EWP5</accession>
<dbReference type="Proteomes" id="UP001299235">
    <property type="component" value="Unassembled WGS sequence"/>
</dbReference>
<comment type="caution">
    <text evidence="5">The sequence shown here is derived from an EMBL/GenBank/DDBJ whole genome shotgun (WGS) entry which is preliminary data.</text>
</comment>
<dbReference type="EMBL" id="JAJEQE010000029">
    <property type="protein sequence ID" value="MCC2149398.1"/>
    <property type="molecule type" value="Genomic_DNA"/>
</dbReference>
<proteinExistence type="predicted"/>
<keyword evidence="6" id="KW-1185">Reference proteome</keyword>
<dbReference type="InterPro" id="IPR018060">
    <property type="entry name" value="HTH_AraC"/>
</dbReference>
<organism evidence="5 6">
    <name type="scientific">Hominisplanchenecus faecis</name>
    <dbReference type="NCBI Taxonomy" id="2885351"/>
    <lineage>
        <taxon>Bacteria</taxon>
        <taxon>Bacillati</taxon>
        <taxon>Bacillota</taxon>
        <taxon>Clostridia</taxon>
        <taxon>Lachnospirales</taxon>
        <taxon>Lachnospiraceae</taxon>
        <taxon>Hominisplanchenecus</taxon>
    </lineage>
</organism>
<dbReference type="InterPro" id="IPR003313">
    <property type="entry name" value="AraC-bd"/>
</dbReference>
<dbReference type="Pfam" id="PF12833">
    <property type="entry name" value="HTH_18"/>
    <property type="match status" value="1"/>
</dbReference>
<feature type="domain" description="HTH araC/xylS-type" evidence="4">
    <location>
        <begin position="199"/>
        <end position="297"/>
    </location>
</feature>
<dbReference type="Pfam" id="PF02311">
    <property type="entry name" value="AraC_binding"/>
    <property type="match status" value="1"/>
</dbReference>
<reference evidence="5 6" key="1">
    <citation type="submission" date="2021-10" db="EMBL/GenBank/DDBJ databases">
        <title>Anaerobic single-cell dispensing facilitates the cultivation of human gut bacteria.</title>
        <authorList>
            <person name="Afrizal A."/>
        </authorList>
    </citation>
    <scope>NUCLEOTIDE SEQUENCE [LARGE SCALE GENOMIC DNA]</scope>
    <source>
        <strain evidence="5 6">CLA-AA-H246</strain>
    </source>
</reference>
<dbReference type="PANTHER" id="PTHR43280:SF27">
    <property type="entry name" value="TRANSCRIPTIONAL REGULATOR MTLR"/>
    <property type="match status" value="1"/>
</dbReference>
<dbReference type="SUPFAM" id="SSF51182">
    <property type="entry name" value="RmlC-like cupins"/>
    <property type="match status" value="1"/>
</dbReference>
<dbReference type="SMART" id="SM00342">
    <property type="entry name" value="HTH_ARAC"/>
    <property type="match status" value="1"/>
</dbReference>
<protein>
    <submittedName>
        <fullName evidence="5">AraC family transcriptional regulator</fullName>
    </submittedName>
</protein>
<name>A0ABS8EWP5_9FIRM</name>
<keyword evidence="1" id="KW-0805">Transcription regulation</keyword>
<dbReference type="Gene3D" id="2.60.120.10">
    <property type="entry name" value="Jelly Rolls"/>
    <property type="match status" value="1"/>
</dbReference>
<dbReference type="PROSITE" id="PS01124">
    <property type="entry name" value="HTH_ARAC_FAMILY_2"/>
    <property type="match status" value="1"/>
</dbReference>
<evidence type="ECO:0000313" key="5">
    <source>
        <dbReference type="EMBL" id="MCC2149398.1"/>
    </source>
</evidence>
<dbReference type="CDD" id="cd02208">
    <property type="entry name" value="cupin_RmlC-like"/>
    <property type="match status" value="1"/>
</dbReference>
<evidence type="ECO:0000256" key="2">
    <source>
        <dbReference type="ARBA" id="ARBA00023125"/>
    </source>
</evidence>
<evidence type="ECO:0000259" key="4">
    <source>
        <dbReference type="PROSITE" id="PS01124"/>
    </source>
</evidence>
<dbReference type="InterPro" id="IPR009057">
    <property type="entry name" value="Homeodomain-like_sf"/>
</dbReference>
<dbReference type="SUPFAM" id="SSF46689">
    <property type="entry name" value="Homeodomain-like"/>
    <property type="match status" value="2"/>
</dbReference>